<proteinExistence type="predicted"/>
<dbReference type="Proteomes" id="UP000613840">
    <property type="component" value="Unassembled WGS sequence"/>
</dbReference>
<evidence type="ECO:0000313" key="2">
    <source>
        <dbReference type="Proteomes" id="UP000613840"/>
    </source>
</evidence>
<protein>
    <submittedName>
        <fullName evidence="1">Uncharacterized protein</fullName>
    </submittedName>
</protein>
<dbReference type="AlphaFoldDB" id="A0A917SBW1"/>
<comment type="caution">
    <text evidence="1">The sequence shown here is derived from an EMBL/GenBank/DDBJ whole genome shotgun (WGS) entry which is preliminary data.</text>
</comment>
<accession>A0A917SBW1</accession>
<evidence type="ECO:0000313" key="1">
    <source>
        <dbReference type="EMBL" id="GGL67369.1"/>
    </source>
</evidence>
<dbReference type="RefSeq" id="WP_188895918.1">
    <property type="nucleotide sequence ID" value="NZ_BMMZ01000006.1"/>
</dbReference>
<dbReference type="EMBL" id="BMMZ01000006">
    <property type="protein sequence ID" value="GGL67369.1"/>
    <property type="molecule type" value="Genomic_DNA"/>
</dbReference>
<sequence>MFLTIAYMVVLFVMDSTGRQWRRCTVDSTEVRPGSRFGSPYVQLSTSCGKLALDKGVGLDKADEVAREFTPGTGYDFKLARTARHPGWWLGDTTVHDWRRV</sequence>
<organism evidence="1 2">
    <name type="scientific">Microlunatus endophyticus</name>
    <dbReference type="NCBI Taxonomy" id="1716077"/>
    <lineage>
        <taxon>Bacteria</taxon>
        <taxon>Bacillati</taxon>
        <taxon>Actinomycetota</taxon>
        <taxon>Actinomycetes</taxon>
        <taxon>Propionibacteriales</taxon>
        <taxon>Propionibacteriaceae</taxon>
        <taxon>Microlunatus</taxon>
    </lineage>
</organism>
<name>A0A917SBW1_9ACTN</name>
<gene>
    <name evidence="1" type="ORF">GCM10011575_27330</name>
</gene>
<keyword evidence="2" id="KW-1185">Reference proteome</keyword>
<reference evidence="1" key="2">
    <citation type="submission" date="2020-09" db="EMBL/GenBank/DDBJ databases">
        <authorList>
            <person name="Sun Q."/>
            <person name="Zhou Y."/>
        </authorList>
    </citation>
    <scope>NUCLEOTIDE SEQUENCE</scope>
    <source>
        <strain evidence="1">CGMCC 4.7306</strain>
    </source>
</reference>
<reference evidence="1" key="1">
    <citation type="journal article" date="2014" name="Int. J. Syst. Evol. Microbiol.">
        <title>Complete genome sequence of Corynebacterium casei LMG S-19264T (=DSM 44701T), isolated from a smear-ripened cheese.</title>
        <authorList>
            <consortium name="US DOE Joint Genome Institute (JGI-PGF)"/>
            <person name="Walter F."/>
            <person name="Albersmeier A."/>
            <person name="Kalinowski J."/>
            <person name="Ruckert C."/>
        </authorList>
    </citation>
    <scope>NUCLEOTIDE SEQUENCE</scope>
    <source>
        <strain evidence="1">CGMCC 4.7306</strain>
    </source>
</reference>